<name>A0A8S0S084_OLEEU</name>
<protein>
    <submittedName>
        <fullName evidence="1">Uncharacterized protein</fullName>
    </submittedName>
</protein>
<dbReference type="EMBL" id="CACTIH010003783">
    <property type="protein sequence ID" value="CAA2984934.1"/>
    <property type="molecule type" value="Genomic_DNA"/>
</dbReference>
<keyword evidence="2" id="KW-1185">Reference proteome</keyword>
<evidence type="ECO:0000313" key="1">
    <source>
        <dbReference type="EMBL" id="CAA2984934.1"/>
    </source>
</evidence>
<reference evidence="1 2" key="1">
    <citation type="submission" date="2019-12" db="EMBL/GenBank/DDBJ databases">
        <authorList>
            <person name="Alioto T."/>
            <person name="Alioto T."/>
            <person name="Gomez Garrido J."/>
        </authorList>
    </citation>
    <scope>NUCLEOTIDE SEQUENCE [LARGE SCALE GENOMIC DNA]</scope>
</reference>
<organism evidence="1 2">
    <name type="scientific">Olea europaea subsp. europaea</name>
    <dbReference type="NCBI Taxonomy" id="158383"/>
    <lineage>
        <taxon>Eukaryota</taxon>
        <taxon>Viridiplantae</taxon>
        <taxon>Streptophyta</taxon>
        <taxon>Embryophyta</taxon>
        <taxon>Tracheophyta</taxon>
        <taxon>Spermatophyta</taxon>
        <taxon>Magnoliopsida</taxon>
        <taxon>eudicotyledons</taxon>
        <taxon>Gunneridae</taxon>
        <taxon>Pentapetalae</taxon>
        <taxon>asterids</taxon>
        <taxon>lamiids</taxon>
        <taxon>Lamiales</taxon>
        <taxon>Oleaceae</taxon>
        <taxon>Oleeae</taxon>
        <taxon>Olea</taxon>
    </lineage>
</organism>
<gene>
    <name evidence="1" type="ORF">OLEA9_A094281</name>
</gene>
<comment type="caution">
    <text evidence="1">The sequence shown here is derived from an EMBL/GenBank/DDBJ whole genome shotgun (WGS) entry which is preliminary data.</text>
</comment>
<dbReference type="AlphaFoldDB" id="A0A8S0S084"/>
<sequence length="94" mass="11289">MRLMQILRVFVHLETIEKRLLTEDSEALLKGEDWIEVEEFLLSFAATVCNLEYNLEITLEEAIWRWMKNKYKETVKGAYHREGREGFEMTRMTS</sequence>
<dbReference type="Gramene" id="OE9A094281T1">
    <property type="protein sequence ID" value="OE9A094281C1"/>
    <property type="gene ID" value="OE9A094281"/>
</dbReference>
<dbReference type="Proteomes" id="UP000594638">
    <property type="component" value="Unassembled WGS sequence"/>
</dbReference>
<proteinExistence type="predicted"/>
<accession>A0A8S0S084</accession>
<evidence type="ECO:0000313" key="2">
    <source>
        <dbReference type="Proteomes" id="UP000594638"/>
    </source>
</evidence>